<dbReference type="RefSeq" id="XP_030045788.1">
    <property type="nucleotide sequence ID" value="XM_030189928.1"/>
</dbReference>
<evidence type="ECO:0000313" key="13">
    <source>
        <dbReference type="RefSeq" id="XP_030045788.1"/>
    </source>
</evidence>
<evidence type="ECO:0000259" key="7">
    <source>
        <dbReference type="PROSITE" id="PS51686"/>
    </source>
</evidence>
<dbReference type="PROSITE" id="PS51686">
    <property type="entry name" value="SAM_MT_RSMB_NOP"/>
    <property type="match status" value="1"/>
</dbReference>
<evidence type="ECO:0000256" key="5">
    <source>
        <dbReference type="ARBA" id="ARBA00022884"/>
    </source>
</evidence>
<dbReference type="GeneID" id="115460082"/>
<dbReference type="GO" id="GO:0001510">
    <property type="term" value="P:RNA methylation"/>
    <property type="evidence" value="ECO:0007669"/>
    <property type="project" value="InterPro"/>
</dbReference>
<organism evidence="8 9">
    <name type="scientific">Microcaecilia unicolor</name>
    <dbReference type="NCBI Taxonomy" id="1415580"/>
    <lineage>
        <taxon>Eukaryota</taxon>
        <taxon>Metazoa</taxon>
        <taxon>Chordata</taxon>
        <taxon>Craniata</taxon>
        <taxon>Vertebrata</taxon>
        <taxon>Euteleostomi</taxon>
        <taxon>Amphibia</taxon>
        <taxon>Gymnophiona</taxon>
        <taxon>Siphonopidae</taxon>
        <taxon>Microcaecilia</taxon>
    </lineage>
</organism>
<dbReference type="SUPFAM" id="SSF53335">
    <property type="entry name" value="S-adenosyl-L-methionine-dependent methyltransferases"/>
    <property type="match status" value="1"/>
</dbReference>
<evidence type="ECO:0000256" key="3">
    <source>
        <dbReference type="ARBA" id="ARBA00022679"/>
    </source>
</evidence>
<evidence type="ECO:0000313" key="10">
    <source>
        <dbReference type="RefSeq" id="XP_030045785.1"/>
    </source>
</evidence>
<dbReference type="Proteomes" id="UP000515156">
    <property type="component" value="Chromosome 1"/>
</dbReference>
<dbReference type="Gene3D" id="3.40.50.150">
    <property type="entry name" value="Vaccinia Virus protein VP39"/>
    <property type="match status" value="1"/>
</dbReference>
<feature type="binding site" evidence="6">
    <location>
        <position position="327"/>
    </location>
    <ligand>
        <name>S-adenosyl-L-methionine</name>
        <dbReference type="ChEBI" id="CHEBI:59789"/>
    </ligand>
</feature>
<accession>A0A6P7X6K5</accession>
<evidence type="ECO:0000256" key="4">
    <source>
        <dbReference type="ARBA" id="ARBA00022691"/>
    </source>
</evidence>
<dbReference type="GO" id="GO:0008173">
    <property type="term" value="F:RNA methyltransferase activity"/>
    <property type="evidence" value="ECO:0007669"/>
    <property type="project" value="InterPro"/>
</dbReference>
<protein>
    <submittedName>
        <fullName evidence="9 10">Methyltransferase NSUN6 isoform X1</fullName>
    </submittedName>
</protein>
<evidence type="ECO:0000313" key="12">
    <source>
        <dbReference type="RefSeq" id="XP_030045787.1"/>
    </source>
</evidence>
<feature type="binding site" evidence="6">
    <location>
        <position position="294"/>
    </location>
    <ligand>
        <name>S-adenosyl-L-methionine</name>
        <dbReference type="ChEBI" id="CHEBI:59789"/>
    </ligand>
</feature>
<dbReference type="InterPro" id="IPR023267">
    <property type="entry name" value="RCMT"/>
</dbReference>
<keyword evidence="5 6" id="KW-0694">RNA-binding</keyword>
<dbReference type="PANTHER" id="PTHR22807">
    <property type="entry name" value="NOP2 YEAST -RELATED NOL1/NOP2/FMU SUN DOMAIN-CONTAINING"/>
    <property type="match status" value="1"/>
</dbReference>
<sequence>MSVFPKILLKAEVEDYLRNTVFKNKELLAAVGAHEVERKFDNLLSQLSHPPAFTTARVNTLLASVEQVKQLLIEEIYKQFNGLNVPVFQHPKLLDVLLIPVIGPRKTLEKHSAQVIVEAQCGNAVLRGAHVYAPGILSAPKFMKAGDVVSVYSDVEGKCKRGAKEFDGAKAYLGNGIAERSRSEIFSSGNLLKGLGVKMTVPVYLSPSFDKMLPGYVFFQNLPSATVSHVMNPQPGERILDMCAAPGGKTTHLATLMHDQGEVIAMDKNASKVEKIKHSAKLLKLSCIKAICYDGTKALADDRIEGSQVATEGPPFFPESFDRILLDAPCSGMGQRPSMSCMQTLKEVTSYPPLQRKLFSVAVKLLKPGGILVYSTCTVTLAENEELVAWALATFPCLQLESQEPHIGGEGMMGAGLSTEQLQLVQRFDPSSATLQSMDINPPRYPGLEDMIQLANKDSIGFFIAKFSKK</sequence>
<dbReference type="PROSITE" id="PS01153">
    <property type="entry name" value="NOL1_NOP2_SUN"/>
    <property type="match status" value="1"/>
</dbReference>
<dbReference type="CDD" id="cd02440">
    <property type="entry name" value="AdoMet_MTases"/>
    <property type="match status" value="1"/>
</dbReference>
<dbReference type="OrthoDB" id="260824at2759"/>
<reference evidence="9 10" key="1">
    <citation type="submission" date="2025-04" db="UniProtKB">
        <authorList>
            <consortium name="RefSeq"/>
        </authorList>
    </citation>
    <scope>IDENTIFICATION</scope>
</reference>
<dbReference type="GO" id="GO:0003723">
    <property type="term" value="F:RNA binding"/>
    <property type="evidence" value="ECO:0007669"/>
    <property type="project" value="UniProtKB-UniRule"/>
</dbReference>
<gene>
    <name evidence="9 10 11 12 13" type="primary">NSUN6</name>
</gene>
<dbReference type="RefSeq" id="XP_030045784.1">
    <property type="nucleotide sequence ID" value="XM_030189924.1"/>
</dbReference>
<feature type="active site" description="Nucleophile" evidence="6">
    <location>
        <position position="377"/>
    </location>
</feature>
<dbReference type="PROSITE" id="PS50890">
    <property type="entry name" value="PUA"/>
    <property type="match status" value="1"/>
</dbReference>
<keyword evidence="3 6" id="KW-0808">Transferase</keyword>
<dbReference type="InterPro" id="IPR018314">
    <property type="entry name" value="RsmB/NOL1/NOP2-like_CS"/>
</dbReference>
<dbReference type="InterPro" id="IPR001678">
    <property type="entry name" value="MeTrfase_RsmB-F_NOP2_dom"/>
</dbReference>
<dbReference type="RefSeq" id="XP_030045785.1">
    <property type="nucleotide sequence ID" value="XM_030189925.1"/>
</dbReference>
<feature type="binding site" evidence="6">
    <location>
        <position position="267"/>
    </location>
    <ligand>
        <name>S-adenosyl-L-methionine</name>
        <dbReference type="ChEBI" id="CHEBI:59789"/>
    </ligand>
</feature>
<dbReference type="Gene3D" id="2.30.130.10">
    <property type="entry name" value="PUA domain"/>
    <property type="match status" value="1"/>
</dbReference>
<dbReference type="SUPFAM" id="SSF88697">
    <property type="entry name" value="PUA domain-like"/>
    <property type="match status" value="1"/>
</dbReference>
<keyword evidence="2 6" id="KW-0489">Methyltransferase</keyword>
<dbReference type="PANTHER" id="PTHR22807:SF34">
    <property type="entry name" value="TRNA (CYTOSINE(72)-C(5))-METHYLTRANSFERASE NSUN6"/>
    <property type="match status" value="1"/>
</dbReference>
<keyword evidence="4 6" id="KW-0949">S-adenosyl-L-methionine</keyword>
<keyword evidence="8" id="KW-1185">Reference proteome</keyword>
<evidence type="ECO:0000256" key="2">
    <source>
        <dbReference type="ARBA" id="ARBA00022603"/>
    </source>
</evidence>
<dbReference type="InterPro" id="IPR029063">
    <property type="entry name" value="SAM-dependent_MTases_sf"/>
</dbReference>
<dbReference type="Pfam" id="PF01189">
    <property type="entry name" value="Methyltr_RsmB-F"/>
    <property type="match status" value="1"/>
</dbReference>
<dbReference type="PRINTS" id="PR02008">
    <property type="entry name" value="RCMTFAMILY"/>
</dbReference>
<comment type="similarity">
    <text evidence="1 6">Belongs to the class I-like SAM-binding methyltransferase superfamily. RsmB/NOP family.</text>
</comment>
<dbReference type="AlphaFoldDB" id="A0A6P7X6K5"/>
<evidence type="ECO:0000313" key="9">
    <source>
        <dbReference type="RefSeq" id="XP_030045784.1"/>
    </source>
</evidence>
<dbReference type="CDD" id="cd21150">
    <property type="entry name" value="PUA_NSun6-like"/>
    <property type="match status" value="1"/>
</dbReference>
<feature type="binding site" evidence="6">
    <location>
        <begin position="243"/>
        <end position="249"/>
    </location>
    <ligand>
        <name>S-adenosyl-L-methionine</name>
        <dbReference type="ChEBI" id="CHEBI:59789"/>
    </ligand>
</feature>
<name>A0A6P7X6K5_9AMPH</name>
<dbReference type="InterPro" id="IPR036974">
    <property type="entry name" value="PUA_sf"/>
</dbReference>
<evidence type="ECO:0000313" key="8">
    <source>
        <dbReference type="Proteomes" id="UP000515156"/>
    </source>
</evidence>
<proteinExistence type="inferred from homology"/>
<dbReference type="InterPro" id="IPR015947">
    <property type="entry name" value="PUA-like_sf"/>
</dbReference>
<dbReference type="KEGG" id="muo:115460082"/>
<feature type="domain" description="SAM-dependent MTase RsmB/NOP-type" evidence="7">
    <location>
        <begin position="142"/>
        <end position="470"/>
    </location>
</feature>
<evidence type="ECO:0000256" key="1">
    <source>
        <dbReference type="ARBA" id="ARBA00007494"/>
    </source>
</evidence>
<evidence type="ECO:0000313" key="11">
    <source>
        <dbReference type="RefSeq" id="XP_030045786.1"/>
    </source>
</evidence>
<evidence type="ECO:0000256" key="6">
    <source>
        <dbReference type="PROSITE-ProRule" id="PRU01023"/>
    </source>
</evidence>
<dbReference type="RefSeq" id="XP_030045787.1">
    <property type="nucleotide sequence ID" value="XM_030189927.1"/>
</dbReference>
<dbReference type="RefSeq" id="XP_030045786.1">
    <property type="nucleotide sequence ID" value="XM_030189926.1"/>
</dbReference>
<dbReference type="InterPro" id="IPR049560">
    <property type="entry name" value="MeTrfase_RsmB-F_NOP2_cat"/>
</dbReference>
<dbReference type="CTD" id="221078"/>